<dbReference type="EMBL" id="JAENGZ010000716">
    <property type="protein sequence ID" value="KAG6954837.1"/>
    <property type="molecule type" value="Genomic_DNA"/>
</dbReference>
<dbReference type="PANTHER" id="PTHR10165">
    <property type="entry name" value="LIPID PHOSPHATE PHOSPHATASE"/>
    <property type="match status" value="1"/>
</dbReference>
<gene>
    <name evidence="2" type="ORF">JG687_00011562</name>
</gene>
<proteinExistence type="predicted"/>
<dbReference type="OrthoDB" id="10030083at2759"/>
<evidence type="ECO:0000256" key="1">
    <source>
        <dbReference type="SAM" id="SignalP"/>
    </source>
</evidence>
<dbReference type="GO" id="GO:0016020">
    <property type="term" value="C:membrane"/>
    <property type="evidence" value="ECO:0007669"/>
    <property type="project" value="TreeGrafter"/>
</dbReference>
<accession>A0A8T1U491</accession>
<dbReference type="GO" id="GO:0006644">
    <property type="term" value="P:phospholipid metabolic process"/>
    <property type="evidence" value="ECO:0007669"/>
    <property type="project" value="InterPro"/>
</dbReference>
<organism evidence="2 3">
    <name type="scientific">Phytophthora cactorum</name>
    <dbReference type="NCBI Taxonomy" id="29920"/>
    <lineage>
        <taxon>Eukaryota</taxon>
        <taxon>Sar</taxon>
        <taxon>Stramenopiles</taxon>
        <taxon>Oomycota</taxon>
        <taxon>Peronosporomycetes</taxon>
        <taxon>Peronosporales</taxon>
        <taxon>Peronosporaceae</taxon>
        <taxon>Phytophthora</taxon>
    </lineage>
</organism>
<evidence type="ECO:0008006" key="4">
    <source>
        <dbReference type="Google" id="ProtNLM"/>
    </source>
</evidence>
<dbReference type="InterPro" id="IPR043216">
    <property type="entry name" value="PAP-like"/>
</dbReference>
<evidence type="ECO:0000313" key="3">
    <source>
        <dbReference type="Proteomes" id="UP000688947"/>
    </source>
</evidence>
<comment type="caution">
    <text evidence="2">The sequence shown here is derived from an EMBL/GenBank/DDBJ whole genome shotgun (WGS) entry which is preliminary data.</text>
</comment>
<name>A0A8T1U491_9STRA</name>
<dbReference type="VEuPathDB" id="FungiDB:PC110_g10751"/>
<reference evidence="2" key="1">
    <citation type="submission" date="2021-01" db="EMBL/GenBank/DDBJ databases">
        <title>Phytophthora aleatoria, a newly-described species from Pinus radiata is distinct from Phytophthora cactorum isolates based on comparative genomics.</title>
        <authorList>
            <person name="Mcdougal R."/>
            <person name="Panda P."/>
            <person name="Williams N."/>
            <person name="Studholme D.J."/>
        </authorList>
    </citation>
    <scope>NUCLEOTIDE SEQUENCE</scope>
    <source>
        <strain evidence="2">NZFS 3830</strain>
    </source>
</reference>
<feature type="chain" id="PRO_5035949064" description="Phosphatidic acid phosphatase type 2/haloperoxidase domain-containing protein" evidence="1">
    <location>
        <begin position="20"/>
        <end position="69"/>
    </location>
</feature>
<keyword evidence="1" id="KW-0732">Signal</keyword>
<dbReference type="AlphaFoldDB" id="A0A8T1U491"/>
<feature type="non-terminal residue" evidence="2">
    <location>
        <position position="69"/>
    </location>
</feature>
<dbReference type="GO" id="GO:0008195">
    <property type="term" value="F:phosphatidate phosphatase activity"/>
    <property type="evidence" value="ECO:0007669"/>
    <property type="project" value="TreeGrafter"/>
</dbReference>
<feature type="signal peptide" evidence="1">
    <location>
        <begin position="1"/>
        <end position="19"/>
    </location>
</feature>
<evidence type="ECO:0000313" key="2">
    <source>
        <dbReference type="EMBL" id="KAG6954837.1"/>
    </source>
</evidence>
<protein>
    <recommendedName>
        <fullName evidence="4">Phosphatidic acid phosphatase type 2/haloperoxidase domain-containing protein</fullName>
    </recommendedName>
</protein>
<sequence length="69" mass="7563">MSLCCLPLLLAVWICVTRSKDNWHDYSDILGGSVIGVGASIFSFNTNYGLIFSWDVAGLPIETINGLKR</sequence>
<dbReference type="GO" id="GO:0046839">
    <property type="term" value="P:phospholipid dephosphorylation"/>
    <property type="evidence" value="ECO:0007669"/>
    <property type="project" value="TreeGrafter"/>
</dbReference>
<dbReference type="Proteomes" id="UP000688947">
    <property type="component" value="Unassembled WGS sequence"/>
</dbReference>
<dbReference type="PANTHER" id="PTHR10165:SF35">
    <property type="entry name" value="RE23632P"/>
    <property type="match status" value="1"/>
</dbReference>